<name>A0ABQ0KH76_MYCNV</name>
<reference evidence="4 5" key="1">
    <citation type="journal article" date="2016" name="Genome Announc.">
        <title>Draft Genome Sequences of Five Rapidly Growing Mycobacterium Species, M. thermoresistibile, M. fortuitum subsp. acetamidolyticum, M. canariasense, M. brisbanense, and M. novocastrense.</title>
        <authorList>
            <person name="Katahira K."/>
            <person name="Ogura Y."/>
            <person name="Gotoh Y."/>
            <person name="Hayashi T."/>
        </authorList>
    </citation>
    <scope>NUCLEOTIDE SEQUENCE [LARGE SCALE GENOMIC DNA]</scope>
    <source>
        <strain evidence="4 5">JCM18114</strain>
    </source>
</reference>
<dbReference type="InterPro" id="IPR006142">
    <property type="entry name" value="INTEIN"/>
</dbReference>
<dbReference type="SUPFAM" id="SSF55608">
    <property type="entry name" value="Homing endonucleases"/>
    <property type="match status" value="1"/>
</dbReference>
<dbReference type="InterPro" id="IPR004860">
    <property type="entry name" value="LAGLIDADG_dom"/>
</dbReference>
<dbReference type="GO" id="GO:0004386">
    <property type="term" value="F:helicase activity"/>
    <property type="evidence" value="ECO:0007669"/>
    <property type="project" value="UniProtKB-KW"/>
</dbReference>
<keyword evidence="4" id="KW-0378">Hydrolase</keyword>
<keyword evidence="2" id="KW-0067">ATP-binding</keyword>
<feature type="domain" description="DOD-type homing endonuclease" evidence="3">
    <location>
        <begin position="8"/>
        <end position="155"/>
    </location>
</feature>
<dbReference type="PRINTS" id="PR00379">
    <property type="entry name" value="INTEIN"/>
</dbReference>
<keyword evidence="5" id="KW-1185">Reference proteome</keyword>
<dbReference type="InterPro" id="IPR027434">
    <property type="entry name" value="Homing_endonucl"/>
</dbReference>
<sequence length="321" mass="35757">MHDSEVILLAHMIGDGSCVKRQPIRYASIDEANLMAVTIAAAHFGVTAIRDDYAAARATTLRLPSPYRLARGKRNPIAEWLDTLGLFGLRSYEKFVPAAVFALPDEQVALFLRHLWATDGSVRWDSKTAQGRVYYASTSRRLIDDVLQLLLRIGVQGRITRTSKGGYRDCWHLTIDRAANQVAFLNKVGVHGERGVKAKEVVAQLLGRVRRPGTDTIPVEVWGHVKSLLKERNWSDQQFAVATNTRFDGPMMWTHAPGRSRLHRISNVLDDSVLHDLATNDVYWDKVAEITSLGSHDIADLSGTQDYPVVVRGVLVQPLGD</sequence>
<evidence type="ECO:0000259" key="3">
    <source>
        <dbReference type="PROSITE" id="PS50819"/>
    </source>
</evidence>
<dbReference type="EMBL" id="BCTA01000027">
    <property type="protein sequence ID" value="GAT08924.1"/>
    <property type="molecule type" value="Genomic_DNA"/>
</dbReference>
<keyword evidence="4" id="KW-0347">Helicase</keyword>
<dbReference type="InterPro" id="IPR004042">
    <property type="entry name" value="Intein_endonuc_central"/>
</dbReference>
<protein>
    <submittedName>
        <fullName evidence="4">Replicative DNA helicase</fullName>
    </submittedName>
</protein>
<evidence type="ECO:0000313" key="5">
    <source>
        <dbReference type="Proteomes" id="UP000069773"/>
    </source>
</evidence>
<keyword evidence="1" id="KW-0547">Nucleotide-binding</keyword>
<dbReference type="Proteomes" id="UP000069773">
    <property type="component" value="Unassembled WGS sequence"/>
</dbReference>
<gene>
    <name evidence="4" type="primary">dnaB</name>
    <name evidence="4" type="ORF">RMCN_2057</name>
</gene>
<dbReference type="PROSITE" id="PS50819">
    <property type="entry name" value="INTEIN_ENDONUCLEASE"/>
    <property type="match status" value="1"/>
</dbReference>
<comment type="caution">
    <text evidence="4">The sequence shown here is derived from an EMBL/GenBank/DDBJ whole genome shotgun (WGS) entry which is preliminary data.</text>
</comment>
<accession>A0ABQ0KH76</accession>
<organism evidence="4 5">
    <name type="scientific">Mycolicibacterium novocastrense</name>
    <name type="common">Mycobacterium novocastrense</name>
    <dbReference type="NCBI Taxonomy" id="59813"/>
    <lineage>
        <taxon>Bacteria</taxon>
        <taxon>Bacillati</taxon>
        <taxon>Actinomycetota</taxon>
        <taxon>Actinomycetes</taxon>
        <taxon>Mycobacteriales</taxon>
        <taxon>Mycobacteriaceae</taxon>
        <taxon>Mycolicibacterium</taxon>
    </lineage>
</organism>
<dbReference type="Gene3D" id="3.10.28.10">
    <property type="entry name" value="Homing endonucleases"/>
    <property type="match status" value="1"/>
</dbReference>
<dbReference type="Pfam" id="PF14528">
    <property type="entry name" value="LAGLIDADG_3"/>
    <property type="match status" value="1"/>
</dbReference>
<proteinExistence type="predicted"/>
<evidence type="ECO:0000313" key="4">
    <source>
        <dbReference type="EMBL" id="GAT08924.1"/>
    </source>
</evidence>
<evidence type="ECO:0000256" key="2">
    <source>
        <dbReference type="ARBA" id="ARBA00022840"/>
    </source>
</evidence>
<evidence type="ECO:0000256" key="1">
    <source>
        <dbReference type="ARBA" id="ARBA00022741"/>
    </source>
</evidence>